<evidence type="ECO:0000256" key="1">
    <source>
        <dbReference type="SAM" id="Phobius"/>
    </source>
</evidence>
<evidence type="ECO:0000313" key="3">
    <source>
        <dbReference type="Proteomes" id="UP000294835"/>
    </source>
</evidence>
<keyword evidence="3" id="KW-1185">Reference proteome</keyword>
<organism evidence="2 3">
    <name type="scientific">Rhodovulum marinum</name>
    <dbReference type="NCBI Taxonomy" id="320662"/>
    <lineage>
        <taxon>Bacteria</taxon>
        <taxon>Pseudomonadati</taxon>
        <taxon>Pseudomonadota</taxon>
        <taxon>Alphaproteobacteria</taxon>
        <taxon>Rhodobacterales</taxon>
        <taxon>Paracoccaceae</taxon>
        <taxon>Rhodovulum</taxon>
    </lineage>
</organism>
<proteinExistence type="predicted"/>
<feature type="transmembrane region" description="Helical" evidence="1">
    <location>
        <begin position="59"/>
        <end position="86"/>
    </location>
</feature>
<keyword evidence="1" id="KW-0472">Membrane</keyword>
<dbReference type="Proteomes" id="UP000294835">
    <property type="component" value="Unassembled WGS sequence"/>
</dbReference>
<dbReference type="EMBL" id="SLXP01000007">
    <property type="protein sequence ID" value="TCP40431.1"/>
    <property type="molecule type" value="Genomic_DNA"/>
</dbReference>
<feature type="transmembrane region" description="Helical" evidence="1">
    <location>
        <begin position="6"/>
        <end position="38"/>
    </location>
</feature>
<sequence>MSTPNIFYAIILLGAFLAGQSQNPAWVILIIAALASVARIADPETRAANAAQGKSLAKALPMLVINQIIWVNLAFLIGFGIVWAFGAPLVALPLWLPLVVSALGLGGFLALSLKG</sequence>
<comment type="caution">
    <text evidence="2">The sequence shown here is derived from an EMBL/GenBank/DDBJ whole genome shotgun (WGS) entry which is preliminary data.</text>
</comment>
<accession>A0A4R2Q1H4</accession>
<evidence type="ECO:0000313" key="2">
    <source>
        <dbReference type="EMBL" id="TCP40431.1"/>
    </source>
</evidence>
<keyword evidence="1" id="KW-1133">Transmembrane helix</keyword>
<reference evidence="2 3" key="1">
    <citation type="submission" date="2019-03" db="EMBL/GenBank/DDBJ databases">
        <title>Genomic Encyclopedia of Type Strains, Phase IV (KMG-IV): sequencing the most valuable type-strain genomes for metagenomic binning, comparative biology and taxonomic classification.</title>
        <authorList>
            <person name="Goeker M."/>
        </authorList>
    </citation>
    <scope>NUCLEOTIDE SEQUENCE [LARGE SCALE GENOMIC DNA]</scope>
    <source>
        <strain evidence="2 3">DSM 18063</strain>
    </source>
</reference>
<protein>
    <submittedName>
        <fullName evidence="2">Uncharacterized protein</fullName>
    </submittedName>
</protein>
<keyword evidence="1" id="KW-0812">Transmembrane</keyword>
<feature type="transmembrane region" description="Helical" evidence="1">
    <location>
        <begin position="92"/>
        <end position="113"/>
    </location>
</feature>
<dbReference type="AlphaFoldDB" id="A0A4R2Q1H4"/>
<gene>
    <name evidence="2" type="ORF">EV662_10740</name>
</gene>
<dbReference type="RefSeq" id="WP_132462403.1">
    <property type="nucleotide sequence ID" value="NZ_SLXP01000007.1"/>
</dbReference>
<name>A0A4R2Q1H4_9RHOB</name>
<dbReference type="OrthoDB" id="7869483at2"/>